<dbReference type="AlphaFoldDB" id="A0A2M3ZVE7"/>
<accession>A0A2M3ZVE7</accession>
<protein>
    <submittedName>
        <fullName evidence="1">Putative secreted peptide</fullName>
    </submittedName>
</protein>
<evidence type="ECO:0000313" key="1">
    <source>
        <dbReference type="EMBL" id="MBW32491.1"/>
    </source>
</evidence>
<dbReference type="EMBL" id="GGFM01011740">
    <property type="protein sequence ID" value="MBW32491.1"/>
    <property type="molecule type" value="Transcribed_RNA"/>
</dbReference>
<organism evidence="1">
    <name type="scientific">Anopheles braziliensis</name>
    <dbReference type="NCBI Taxonomy" id="58242"/>
    <lineage>
        <taxon>Eukaryota</taxon>
        <taxon>Metazoa</taxon>
        <taxon>Ecdysozoa</taxon>
        <taxon>Arthropoda</taxon>
        <taxon>Hexapoda</taxon>
        <taxon>Insecta</taxon>
        <taxon>Pterygota</taxon>
        <taxon>Neoptera</taxon>
        <taxon>Endopterygota</taxon>
        <taxon>Diptera</taxon>
        <taxon>Nematocera</taxon>
        <taxon>Culicoidea</taxon>
        <taxon>Culicidae</taxon>
        <taxon>Anophelinae</taxon>
        <taxon>Anopheles</taxon>
    </lineage>
</organism>
<reference evidence="1" key="1">
    <citation type="submission" date="2018-01" db="EMBL/GenBank/DDBJ databases">
        <title>An insight into the sialome of Amazonian anophelines.</title>
        <authorList>
            <person name="Ribeiro J.M."/>
            <person name="Scarpassa V."/>
            <person name="Calvo E."/>
        </authorList>
    </citation>
    <scope>NUCLEOTIDE SEQUENCE</scope>
    <source>
        <tissue evidence="1">Salivary glands</tissue>
    </source>
</reference>
<name>A0A2M3ZVE7_9DIPT</name>
<sequence length="77" mass="8371">MVYALVSATVAPSAVALSVLCREKQRLAVFPPRYRSSLLVSVRRVAGSGCWWGNVREKCPAAARWCSCVCVRVCLGV</sequence>
<proteinExistence type="predicted"/>